<evidence type="ECO:0000256" key="2">
    <source>
        <dbReference type="ARBA" id="ARBA00005992"/>
    </source>
</evidence>
<feature type="signal peptide" evidence="8">
    <location>
        <begin position="1"/>
        <end position="36"/>
    </location>
</feature>
<evidence type="ECO:0000256" key="7">
    <source>
        <dbReference type="PROSITE-ProRule" id="PRU01373"/>
    </source>
</evidence>
<dbReference type="CDD" id="cd16913">
    <property type="entry name" value="YkuD_like"/>
    <property type="match status" value="1"/>
</dbReference>
<dbReference type="InterPro" id="IPR056203">
    <property type="entry name" value="Cds6_C"/>
</dbReference>
<name>A0A923HM53_9BURK</name>
<comment type="similarity">
    <text evidence="2">Belongs to the YkuD family.</text>
</comment>
<evidence type="ECO:0000256" key="3">
    <source>
        <dbReference type="ARBA" id="ARBA00022679"/>
    </source>
</evidence>
<feature type="domain" description="L,D-TPase catalytic" evidence="9">
    <location>
        <begin position="157"/>
        <end position="292"/>
    </location>
</feature>
<keyword evidence="6 7" id="KW-0961">Cell wall biogenesis/degradation</keyword>
<keyword evidence="3" id="KW-0808">Transferase</keyword>
<dbReference type="AlphaFoldDB" id="A0A923HM53"/>
<protein>
    <submittedName>
        <fullName evidence="10">L,D-transpeptidase family protein</fullName>
    </submittedName>
</protein>
<dbReference type="Pfam" id="PF24125">
    <property type="entry name" value="Cds6_C"/>
    <property type="match status" value="2"/>
</dbReference>
<sequence>MVSFFRSTQPALLSAGQRLLVTTLSLFLINSPCAFASGTNNPAPKPDLATISNGPNPDLLLIDVYKSLANNQITKAQTQIDSLLAAYPNFQLGHLIRGDLIAMRAKPVTQLGAANSNSDKLKDLRAEAIARIRAITEKPSPDLVPLNLLDMAEDQKYALVMDAQRARIYLYENVNGVPNLRSDYYVSQGKFGVDKAKEGDQRTPIGVYFITNRVPGAKLPDFYGPGALPLNYPNEWDKLRGRGGSGIWLHGVPATNYSRPPLASDGCVVLANPDFLKVSAMVDIAKTPVVISERLNFVSRQVWLNEKLNARKMLDLWRQDFASANPVFLAKHYSRGFKSSNGDNAATWIQKQYAGLQGMNDSAVKIREQSQFKYPGREDMIVSFFTQDINTSRGVATFKRRQYWAKEGTQWTIVFEENNFVSGTKPENEVAKTEKQKVEPIKEPSNTTNNSVAIAANQAAKNKQNNDKKNNQQAQAEVLKTVDRWLNVWAAKNTKAYLGYYAKDFQTPNGESRKSWMEERKSRIEGKGKITVRYESPVVSIDGNNATVKFRQHYQSGALVASSRKTLLMVKQDGKWLIKQEKTGS</sequence>
<dbReference type="GO" id="GO:0071555">
    <property type="term" value="P:cell wall organization"/>
    <property type="evidence" value="ECO:0007669"/>
    <property type="project" value="UniProtKB-UniRule"/>
</dbReference>
<keyword evidence="8" id="KW-0732">Signal</keyword>
<dbReference type="InterPro" id="IPR032710">
    <property type="entry name" value="NTF2-like_dom_sf"/>
</dbReference>
<accession>A0A923HM53</accession>
<keyword evidence="11" id="KW-1185">Reference proteome</keyword>
<dbReference type="GO" id="GO:0004180">
    <property type="term" value="F:carboxypeptidase activity"/>
    <property type="evidence" value="ECO:0007669"/>
    <property type="project" value="UniProtKB-ARBA"/>
</dbReference>
<evidence type="ECO:0000313" key="11">
    <source>
        <dbReference type="Proteomes" id="UP000627446"/>
    </source>
</evidence>
<comment type="caution">
    <text evidence="10">The sequence shown here is derived from an EMBL/GenBank/DDBJ whole genome shotgun (WGS) entry which is preliminary data.</text>
</comment>
<dbReference type="Proteomes" id="UP000627446">
    <property type="component" value="Unassembled WGS sequence"/>
</dbReference>
<dbReference type="PANTHER" id="PTHR36699">
    <property type="entry name" value="LD-TRANSPEPTIDASE"/>
    <property type="match status" value="1"/>
</dbReference>
<dbReference type="GO" id="GO:0008360">
    <property type="term" value="P:regulation of cell shape"/>
    <property type="evidence" value="ECO:0007669"/>
    <property type="project" value="UniProtKB-UniRule"/>
</dbReference>
<feature type="chain" id="PRO_5038013523" evidence="8">
    <location>
        <begin position="37"/>
        <end position="585"/>
    </location>
</feature>
<dbReference type="GO" id="GO:0009252">
    <property type="term" value="P:peptidoglycan biosynthetic process"/>
    <property type="evidence" value="ECO:0007669"/>
    <property type="project" value="UniProtKB-KW"/>
</dbReference>
<feature type="active site" description="Proton donor/acceptor" evidence="7">
    <location>
        <position position="250"/>
    </location>
</feature>
<dbReference type="Gene3D" id="3.10.450.50">
    <property type="match status" value="1"/>
</dbReference>
<comment type="pathway">
    <text evidence="1 7">Cell wall biogenesis; peptidoglycan biosynthesis.</text>
</comment>
<evidence type="ECO:0000259" key="9">
    <source>
        <dbReference type="PROSITE" id="PS52029"/>
    </source>
</evidence>
<dbReference type="RefSeq" id="WP_186915291.1">
    <property type="nucleotide sequence ID" value="NZ_JACOFZ010000001.1"/>
</dbReference>
<organism evidence="10 11">
    <name type="scientific">Undibacterium nitidum</name>
    <dbReference type="NCBI Taxonomy" id="2762298"/>
    <lineage>
        <taxon>Bacteria</taxon>
        <taxon>Pseudomonadati</taxon>
        <taxon>Pseudomonadota</taxon>
        <taxon>Betaproteobacteria</taxon>
        <taxon>Burkholderiales</taxon>
        <taxon>Oxalobacteraceae</taxon>
        <taxon>Undibacterium</taxon>
    </lineage>
</organism>
<proteinExistence type="inferred from homology"/>
<dbReference type="EMBL" id="JACOFZ010000001">
    <property type="protein sequence ID" value="MBC3880178.1"/>
    <property type="molecule type" value="Genomic_DNA"/>
</dbReference>
<dbReference type="InterPro" id="IPR038063">
    <property type="entry name" value="Transpep_catalytic_dom"/>
</dbReference>
<dbReference type="InterPro" id="IPR005490">
    <property type="entry name" value="LD_TPept_cat_dom"/>
</dbReference>
<dbReference type="SUPFAM" id="SSF54427">
    <property type="entry name" value="NTF2-like"/>
    <property type="match status" value="1"/>
</dbReference>
<evidence type="ECO:0000256" key="6">
    <source>
        <dbReference type="ARBA" id="ARBA00023316"/>
    </source>
</evidence>
<dbReference type="PANTHER" id="PTHR36699:SF1">
    <property type="entry name" value="L,D-TRANSPEPTIDASE YAFK-RELATED"/>
    <property type="match status" value="1"/>
</dbReference>
<evidence type="ECO:0000313" key="10">
    <source>
        <dbReference type="EMBL" id="MBC3880178.1"/>
    </source>
</evidence>
<dbReference type="Pfam" id="PF03734">
    <property type="entry name" value="YkuD"/>
    <property type="match status" value="1"/>
</dbReference>
<evidence type="ECO:0000256" key="5">
    <source>
        <dbReference type="ARBA" id="ARBA00022984"/>
    </source>
</evidence>
<evidence type="ECO:0000256" key="8">
    <source>
        <dbReference type="SAM" id="SignalP"/>
    </source>
</evidence>
<dbReference type="SUPFAM" id="SSF141523">
    <property type="entry name" value="L,D-transpeptidase catalytic domain-like"/>
    <property type="match status" value="1"/>
</dbReference>
<evidence type="ECO:0000256" key="4">
    <source>
        <dbReference type="ARBA" id="ARBA00022960"/>
    </source>
</evidence>
<dbReference type="GO" id="GO:0016740">
    <property type="term" value="F:transferase activity"/>
    <property type="evidence" value="ECO:0007669"/>
    <property type="project" value="UniProtKB-KW"/>
</dbReference>
<feature type="active site" description="Nucleophile" evidence="7">
    <location>
        <position position="267"/>
    </location>
</feature>
<evidence type="ECO:0000256" key="1">
    <source>
        <dbReference type="ARBA" id="ARBA00004752"/>
    </source>
</evidence>
<dbReference type="PROSITE" id="PS52029">
    <property type="entry name" value="LD_TPASE"/>
    <property type="match status" value="1"/>
</dbReference>
<dbReference type="Gene3D" id="2.40.440.10">
    <property type="entry name" value="L,D-transpeptidase catalytic domain-like"/>
    <property type="match status" value="1"/>
</dbReference>
<gene>
    <name evidence="10" type="ORF">H8K36_02200</name>
</gene>
<keyword evidence="5 7" id="KW-0573">Peptidoglycan synthesis</keyword>
<keyword evidence="4 7" id="KW-0133">Cell shape</keyword>
<reference evidence="10" key="1">
    <citation type="submission" date="2020-08" db="EMBL/GenBank/DDBJ databases">
        <title>Novel species isolated from subtropical streams in China.</title>
        <authorList>
            <person name="Lu H."/>
        </authorList>
    </citation>
    <scope>NUCLEOTIDE SEQUENCE</scope>
    <source>
        <strain evidence="10">LX22W</strain>
    </source>
</reference>